<dbReference type="EMBL" id="CP041692">
    <property type="protein sequence ID" value="QDP98957.1"/>
    <property type="molecule type" value="Genomic_DNA"/>
</dbReference>
<dbReference type="InterPro" id="IPR029057">
    <property type="entry name" value="PRTase-like"/>
</dbReference>
<dbReference type="Gene3D" id="3.30.1310.20">
    <property type="entry name" value="PRTase-like"/>
    <property type="match status" value="1"/>
</dbReference>
<dbReference type="Pfam" id="PF00156">
    <property type="entry name" value="Pribosyltran"/>
    <property type="match status" value="1"/>
</dbReference>
<dbReference type="CDD" id="cd06223">
    <property type="entry name" value="PRTases_typeI"/>
    <property type="match status" value="1"/>
</dbReference>
<proteinExistence type="predicted"/>
<dbReference type="GO" id="GO:0016757">
    <property type="term" value="F:glycosyltransferase activity"/>
    <property type="evidence" value="ECO:0007669"/>
    <property type="project" value="UniProtKB-KW"/>
</dbReference>
<name>A0A516Q682_9ACTN</name>
<dbReference type="Proteomes" id="UP000319263">
    <property type="component" value="Chromosome"/>
</dbReference>
<dbReference type="SUPFAM" id="SSF53271">
    <property type="entry name" value="PRTase-like"/>
    <property type="match status" value="1"/>
</dbReference>
<keyword evidence="2" id="KW-0328">Glycosyltransferase</keyword>
<keyword evidence="2" id="KW-0808">Transferase</keyword>
<dbReference type="InterPro" id="IPR000836">
    <property type="entry name" value="PRTase_dom"/>
</dbReference>
<dbReference type="OrthoDB" id="9810066at2"/>
<protein>
    <submittedName>
        <fullName evidence="2">Phosphoribosyltransferase</fullName>
    </submittedName>
</protein>
<gene>
    <name evidence="2" type="ORF">FOE78_19685</name>
</gene>
<dbReference type="AlphaFoldDB" id="A0A516Q682"/>
<keyword evidence="3" id="KW-1185">Reference proteome</keyword>
<accession>A0A516Q682</accession>
<reference evidence="2 3" key="1">
    <citation type="submission" date="2019-07" db="EMBL/GenBank/DDBJ databases">
        <title>Microlunatus dokdonensis sp. nov. isolated from the rhizospheric soil of the wild plant Elymus tsukushiensis.</title>
        <authorList>
            <person name="Ghim S.-Y."/>
            <person name="Hwang Y.-J."/>
            <person name="Son J.-S."/>
            <person name="Shin J.-H."/>
        </authorList>
    </citation>
    <scope>NUCLEOTIDE SEQUENCE [LARGE SCALE GENOMIC DNA]</scope>
    <source>
        <strain evidence="2 3">KUDC0627</strain>
    </source>
</reference>
<evidence type="ECO:0000313" key="2">
    <source>
        <dbReference type="EMBL" id="QDP98957.1"/>
    </source>
</evidence>
<evidence type="ECO:0000313" key="3">
    <source>
        <dbReference type="Proteomes" id="UP000319263"/>
    </source>
</evidence>
<evidence type="ECO:0000259" key="1">
    <source>
        <dbReference type="Pfam" id="PF00156"/>
    </source>
</evidence>
<feature type="domain" description="Phosphoribosyltransferase" evidence="1">
    <location>
        <begin position="36"/>
        <end position="178"/>
    </location>
</feature>
<dbReference type="Gene3D" id="3.40.50.2020">
    <property type="match status" value="1"/>
</dbReference>
<sequence>MRFRDRAEAGDQLADQVAALLTGAGPDRELPRRLQVLALPRGGVPVARPIADRLDRPLRLLLVRKLGLPGHPELAMGAIAALGGRIEIVHNDAVLHQHRVDPDEWAAVLEAETAELRRRVDEFGAWTGADPAGAAVVLVDDGLATGATMRAAVAVTRAVGAGRIVVAVPVASTSAVAQLQQPGVSVLALSRPDPLIAVGEAYRDFHQLDDSEVIALLQRR</sequence>
<dbReference type="KEGG" id="mik:FOE78_19685"/>
<organism evidence="2 3">
    <name type="scientific">Microlunatus elymi</name>
    <dbReference type="NCBI Taxonomy" id="2596828"/>
    <lineage>
        <taxon>Bacteria</taxon>
        <taxon>Bacillati</taxon>
        <taxon>Actinomycetota</taxon>
        <taxon>Actinomycetes</taxon>
        <taxon>Propionibacteriales</taxon>
        <taxon>Propionibacteriaceae</taxon>
        <taxon>Microlunatus</taxon>
    </lineage>
</organism>